<evidence type="ECO:0000313" key="10">
    <source>
        <dbReference type="EMBL" id="KAJ4475321.1"/>
    </source>
</evidence>
<dbReference type="PROSITE" id="PS51192">
    <property type="entry name" value="HELICASE_ATP_BIND_1"/>
    <property type="match status" value="1"/>
</dbReference>
<evidence type="ECO:0000256" key="3">
    <source>
        <dbReference type="ARBA" id="ARBA00022840"/>
    </source>
</evidence>
<evidence type="ECO:0000259" key="9">
    <source>
        <dbReference type="PROSITE" id="PS51192"/>
    </source>
</evidence>
<dbReference type="GO" id="GO:0005737">
    <property type="term" value="C:cytoplasm"/>
    <property type="evidence" value="ECO:0007669"/>
    <property type="project" value="TreeGrafter"/>
</dbReference>
<gene>
    <name evidence="10" type="ORF">C8J55DRAFT_562296</name>
</gene>
<dbReference type="GO" id="GO:0043138">
    <property type="term" value="F:3'-5' DNA helicase activity"/>
    <property type="evidence" value="ECO:0007669"/>
    <property type="project" value="UniProtKB-EC"/>
</dbReference>
<evidence type="ECO:0000256" key="2">
    <source>
        <dbReference type="ARBA" id="ARBA00022741"/>
    </source>
</evidence>
<dbReference type="SMART" id="SM00487">
    <property type="entry name" value="DEXDc"/>
    <property type="match status" value="1"/>
</dbReference>
<keyword evidence="4" id="KW-0238">DNA-binding</keyword>
<feature type="region of interest" description="Disordered" evidence="8">
    <location>
        <begin position="592"/>
        <end position="619"/>
    </location>
</feature>
<evidence type="ECO:0000313" key="11">
    <source>
        <dbReference type="Proteomes" id="UP001150238"/>
    </source>
</evidence>
<evidence type="ECO:0000256" key="4">
    <source>
        <dbReference type="ARBA" id="ARBA00023125"/>
    </source>
</evidence>
<keyword evidence="2" id="KW-0547">Nucleotide-binding</keyword>
<dbReference type="EMBL" id="JANVFS010000022">
    <property type="protein sequence ID" value="KAJ4475321.1"/>
    <property type="molecule type" value="Genomic_DNA"/>
</dbReference>
<dbReference type="GO" id="GO:0005694">
    <property type="term" value="C:chromosome"/>
    <property type="evidence" value="ECO:0007669"/>
    <property type="project" value="TreeGrafter"/>
</dbReference>
<sequence length="619" mass="69390">MQSSSAPLNDPDSTNKHAVNTPEWFESVLKSASSLPELRPLQLKYGLEMNQGKDVFMASPTGSGKTLFMLSGAIAAQARGEPGIAFFVVPTKALAIQQANTARKYGLRAMALTHDTVRQPGVNLFAELGRGDDIRVAVMSPQMLSSGEGIASCLKQTAFKTQIRWMLIDEVHLFADETSIFNGPYKALAPMRDILPHETQWTAVSGSITPAQALEVGKALGFHPGHYINARYNLDRPNIYYIPRILSHPTSSSTFLDLAFLIPFDATSIQDIPTAIVFADAIRTGQAIMGFLDLLLEIRLPQYAHRKKVVRLYNSIFDEDYRHQLVSDFEDTNSSLRIALVTDTLTYGLDLKVSLVITYDMAVSPQRRKQQIGRSGRQNQPSIAVTFAPGWVRNVVINTHSTTQAKEDAARREKLPKPTQEWYNYTPCLCPRASDCAYFGDKMPSDFAQSCRCPIHEPQNDPTPSHLVCIDRWANYFETTKHRAKAIRGNAKIYRPLEPAMKRSVESMIGQWKAQTWAKIRGDNIHVTSDFFLPPKIIQTIVDRAHACTTIANFHAIAQTWRYLDTHGIELFGFLTRVMVAFREAFWQEEVPEDSKSLVEDSETETESDPEMDTAVNDI</sequence>
<dbReference type="GO" id="GO:0016787">
    <property type="term" value="F:hydrolase activity"/>
    <property type="evidence" value="ECO:0007669"/>
    <property type="project" value="UniProtKB-KW"/>
</dbReference>
<dbReference type="Gene3D" id="3.40.50.300">
    <property type="entry name" value="P-loop containing nucleotide triphosphate hydrolases"/>
    <property type="match status" value="2"/>
</dbReference>
<dbReference type="GO" id="GO:0000724">
    <property type="term" value="P:double-strand break repair via homologous recombination"/>
    <property type="evidence" value="ECO:0007669"/>
    <property type="project" value="TreeGrafter"/>
</dbReference>
<dbReference type="GO" id="GO:0003677">
    <property type="term" value="F:DNA binding"/>
    <property type="evidence" value="ECO:0007669"/>
    <property type="project" value="UniProtKB-KW"/>
</dbReference>
<dbReference type="InterPro" id="IPR027417">
    <property type="entry name" value="P-loop_NTPase"/>
</dbReference>
<keyword evidence="5" id="KW-0413">Isomerase</keyword>
<evidence type="ECO:0000256" key="6">
    <source>
        <dbReference type="ARBA" id="ARBA00034617"/>
    </source>
</evidence>
<dbReference type="AlphaFoldDB" id="A0A9W9DKY6"/>
<dbReference type="PANTHER" id="PTHR13710">
    <property type="entry name" value="DNA HELICASE RECQ FAMILY MEMBER"/>
    <property type="match status" value="1"/>
</dbReference>
<dbReference type="Pfam" id="PF00270">
    <property type="entry name" value="DEAD"/>
    <property type="match status" value="1"/>
</dbReference>
<name>A0A9W9DKY6_9AGAR</name>
<dbReference type="Proteomes" id="UP001150238">
    <property type="component" value="Unassembled WGS sequence"/>
</dbReference>
<dbReference type="InterPro" id="IPR011545">
    <property type="entry name" value="DEAD/DEAH_box_helicase_dom"/>
</dbReference>
<dbReference type="Pfam" id="PF00271">
    <property type="entry name" value="Helicase_C"/>
    <property type="match status" value="1"/>
</dbReference>
<keyword evidence="10" id="KW-0378">Hydrolase</keyword>
<evidence type="ECO:0000256" key="1">
    <source>
        <dbReference type="ARBA" id="ARBA00005446"/>
    </source>
</evidence>
<accession>A0A9W9DKY6</accession>
<comment type="similarity">
    <text evidence="1">Belongs to the helicase family. RecQ subfamily.</text>
</comment>
<dbReference type="InterPro" id="IPR014001">
    <property type="entry name" value="Helicase_ATP-bd"/>
</dbReference>
<comment type="caution">
    <text evidence="10">The sequence shown here is derived from an EMBL/GenBank/DDBJ whole genome shotgun (WGS) entry which is preliminary data.</text>
</comment>
<reference evidence="10" key="1">
    <citation type="submission" date="2022-08" db="EMBL/GenBank/DDBJ databases">
        <authorList>
            <consortium name="DOE Joint Genome Institute"/>
            <person name="Min B."/>
            <person name="Riley R."/>
            <person name="Sierra-Patev S."/>
            <person name="Naranjo-Ortiz M."/>
            <person name="Looney B."/>
            <person name="Konkel Z."/>
            <person name="Slot J.C."/>
            <person name="Sakamoto Y."/>
            <person name="Steenwyk J.L."/>
            <person name="Rokas A."/>
            <person name="Carro J."/>
            <person name="Camarero S."/>
            <person name="Ferreira P."/>
            <person name="Molpeceres G."/>
            <person name="Ruiz-Duenas F.J."/>
            <person name="Serrano A."/>
            <person name="Henrissat B."/>
            <person name="Drula E."/>
            <person name="Hughes K.W."/>
            <person name="Mata J.L."/>
            <person name="Ishikawa N.K."/>
            <person name="Vargas-Isla R."/>
            <person name="Ushijima S."/>
            <person name="Smith C.A."/>
            <person name="Ahrendt S."/>
            <person name="Andreopoulos W."/>
            <person name="He G."/>
            <person name="Labutti K."/>
            <person name="Lipzen A."/>
            <person name="Ng V."/>
            <person name="Sandor L."/>
            <person name="Barry K."/>
            <person name="Martinez A.T."/>
            <person name="Xiao Y."/>
            <person name="Gibbons J.G."/>
            <person name="Terashima K."/>
            <person name="Hibbett D.S."/>
            <person name="Grigoriev I.V."/>
        </authorList>
    </citation>
    <scope>NUCLEOTIDE SEQUENCE</scope>
    <source>
        <strain evidence="10">Sp2 HRB7682 ss15</strain>
    </source>
</reference>
<comment type="catalytic activity">
    <reaction evidence="6">
        <text>Couples ATP hydrolysis with the unwinding of duplex DNA by translocating in the 3'-5' direction.</text>
        <dbReference type="EC" id="5.6.2.4"/>
    </reaction>
</comment>
<reference evidence="10" key="2">
    <citation type="journal article" date="2023" name="Proc. Natl. Acad. Sci. U.S.A.">
        <title>A global phylogenomic analysis of the shiitake genus Lentinula.</title>
        <authorList>
            <person name="Sierra-Patev S."/>
            <person name="Min B."/>
            <person name="Naranjo-Ortiz M."/>
            <person name="Looney B."/>
            <person name="Konkel Z."/>
            <person name="Slot J.C."/>
            <person name="Sakamoto Y."/>
            <person name="Steenwyk J.L."/>
            <person name="Rokas A."/>
            <person name="Carro J."/>
            <person name="Camarero S."/>
            <person name="Ferreira P."/>
            <person name="Molpeceres G."/>
            <person name="Ruiz-Duenas F.J."/>
            <person name="Serrano A."/>
            <person name="Henrissat B."/>
            <person name="Drula E."/>
            <person name="Hughes K.W."/>
            <person name="Mata J.L."/>
            <person name="Ishikawa N.K."/>
            <person name="Vargas-Isla R."/>
            <person name="Ushijima S."/>
            <person name="Smith C.A."/>
            <person name="Donoghue J."/>
            <person name="Ahrendt S."/>
            <person name="Andreopoulos W."/>
            <person name="He G."/>
            <person name="LaButti K."/>
            <person name="Lipzen A."/>
            <person name="Ng V."/>
            <person name="Riley R."/>
            <person name="Sandor L."/>
            <person name="Barry K."/>
            <person name="Martinez A.T."/>
            <person name="Xiao Y."/>
            <person name="Gibbons J.G."/>
            <person name="Terashima K."/>
            <person name="Grigoriev I.V."/>
            <person name="Hibbett D."/>
        </authorList>
    </citation>
    <scope>NUCLEOTIDE SEQUENCE</scope>
    <source>
        <strain evidence="10">Sp2 HRB7682 ss15</strain>
    </source>
</reference>
<feature type="compositionally biased region" description="Acidic residues" evidence="8">
    <location>
        <begin position="600"/>
        <end position="612"/>
    </location>
</feature>
<evidence type="ECO:0000256" key="8">
    <source>
        <dbReference type="SAM" id="MobiDB-lite"/>
    </source>
</evidence>
<dbReference type="PANTHER" id="PTHR13710:SF105">
    <property type="entry name" value="ATP-DEPENDENT DNA HELICASE Q1"/>
    <property type="match status" value="1"/>
</dbReference>
<protein>
    <recommendedName>
        <fullName evidence="7">DNA 3'-5' helicase</fullName>
        <ecNumber evidence="7">5.6.2.4</ecNumber>
    </recommendedName>
</protein>
<evidence type="ECO:0000256" key="7">
    <source>
        <dbReference type="ARBA" id="ARBA00034808"/>
    </source>
</evidence>
<dbReference type="GO" id="GO:0005524">
    <property type="term" value="F:ATP binding"/>
    <property type="evidence" value="ECO:0007669"/>
    <property type="project" value="UniProtKB-KW"/>
</dbReference>
<dbReference type="InterPro" id="IPR001650">
    <property type="entry name" value="Helicase_C-like"/>
</dbReference>
<feature type="domain" description="Helicase ATP-binding" evidence="9">
    <location>
        <begin position="46"/>
        <end position="228"/>
    </location>
</feature>
<dbReference type="GO" id="GO:0009378">
    <property type="term" value="F:four-way junction helicase activity"/>
    <property type="evidence" value="ECO:0007669"/>
    <property type="project" value="TreeGrafter"/>
</dbReference>
<dbReference type="SUPFAM" id="SSF52540">
    <property type="entry name" value="P-loop containing nucleoside triphosphate hydrolases"/>
    <property type="match status" value="1"/>
</dbReference>
<dbReference type="EC" id="5.6.2.4" evidence="7"/>
<organism evidence="10 11">
    <name type="scientific">Lentinula lateritia</name>
    <dbReference type="NCBI Taxonomy" id="40482"/>
    <lineage>
        <taxon>Eukaryota</taxon>
        <taxon>Fungi</taxon>
        <taxon>Dikarya</taxon>
        <taxon>Basidiomycota</taxon>
        <taxon>Agaricomycotina</taxon>
        <taxon>Agaricomycetes</taxon>
        <taxon>Agaricomycetidae</taxon>
        <taxon>Agaricales</taxon>
        <taxon>Marasmiineae</taxon>
        <taxon>Omphalotaceae</taxon>
        <taxon>Lentinula</taxon>
    </lineage>
</organism>
<proteinExistence type="inferred from homology"/>
<evidence type="ECO:0000256" key="5">
    <source>
        <dbReference type="ARBA" id="ARBA00023235"/>
    </source>
</evidence>
<keyword evidence="3" id="KW-0067">ATP-binding</keyword>